<dbReference type="Gene3D" id="3.20.20.80">
    <property type="entry name" value="Glycosidases"/>
    <property type="match status" value="1"/>
</dbReference>
<dbReference type="EMBL" id="JAPZBS010000009">
    <property type="protein sequence ID" value="KAJ5358929.1"/>
    <property type="molecule type" value="Genomic_DNA"/>
</dbReference>
<dbReference type="PANTHER" id="PTHR36183:SF2">
    <property type="entry name" value="BETA-GLUCURONIDASE C-TERMINAL DOMAIN-CONTAINING PROTEIN"/>
    <property type="match status" value="1"/>
</dbReference>
<dbReference type="RefSeq" id="XP_056550215.1">
    <property type="nucleotide sequence ID" value="XM_056704255.1"/>
</dbReference>
<dbReference type="InterPro" id="IPR013780">
    <property type="entry name" value="Glyco_hydro_b"/>
</dbReference>
<dbReference type="Pfam" id="PF16862">
    <property type="entry name" value="Glyco_hydro_79C"/>
    <property type="match status" value="1"/>
</dbReference>
<keyword evidence="1" id="KW-0732">Signal</keyword>
<dbReference type="InterPro" id="IPR017853">
    <property type="entry name" value="GH"/>
</dbReference>
<sequence>MHSKILLPAFYAVLVYGSSNQNSDYTLHINTKTPDSAVSVPADFFSFGFETAFLNHFCNDFSQNLVNSVGSRMSKPMILRVGGTSGDLVRFNKSQTEPTHCEGPFQCSHSSKNTYTLGPSYFDSFKWFSKTQMTFQAPIYPKAQPGNWTIASMDYVRNAAKALGQDRIAGIALGNEPDYYKYDMKDYISRALGLEDKIIKELGLEGAEKSIFELGDIPNSVIKKGSNWGLTDILKDGINKNGFGKYAAQHFYQIDGQDDPSPDQRQALLMNHTAITSRFPPIDKSIKYINDNENNLAYILSETGSAIGAQPVNFSASFGAALWAVDFHLLAMTRGVKRISNTMRPEATHSYWIPDNSGGSKTKGPVVHGIFASAPFIADFVGNGSVGKVVEIDVPGKPDLLSAYAMYNQEAKVIERLALVNLKEWYQGLGPKRGNATVSLDVGDGVHTATIRRLHAQNGAAAMGLDLGDADDNVTWAGEQWTYTVDRGLGHIPTGHVIQETVKAENGQVAVVVPDSEAIIVIFN</sequence>
<proteinExistence type="predicted"/>
<name>A0A9W9UW87_9EURO</name>
<dbReference type="OrthoDB" id="2831684at2759"/>
<dbReference type="PANTHER" id="PTHR36183">
    <property type="entry name" value="BETA-GLUCURONIDASE"/>
    <property type="match status" value="1"/>
</dbReference>
<evidence type="ECO:0000313" key="3">
    <source>
        <dbReference type="EMBL" id="KAJ5358929.1"/>
    </source>
</evidence>
<comment type="caution">
    <text evidence="3">The sequence shown here is derived from an EMBL/GenBank/DDBJ whole genome shotgun (WGS) entry which is preliminary data.</text>
</comment>
<organism evidence="3 4">
    <name type="scientific">Penicillium cataractarum</name>
    <dbReference type="NCBI Taxonomy" id="2100454"/>
    <lineage>
        <taxon>Eukaryota</taxon>
        <taxon>Fungi</taxon>
        <taxon>Dikarya</taxon>
        <taxon>Ascomycota</taxon>
        <taxon>Pezizomycotina</taxon>
        <taxon>Eurotiomycetes</taxon>
        <taxon>Eurotiomycetidae</taxon>
        <taxon>Eurotiales</taxon>
        <taxon>Aspergillaceae</taxon>
        <taxon>Penicillium</taxon>
    </lineage>
</organism>
<dbReference type="Gene3D" id="2.60.40.1180">
    <property type="entry name" value="Golgi alpha-mannosidase II"/>
    <property type="match status" value="1"/>
</dbReference>
<protein>
    <recommendedName>
        <fullName evidence="2">Beta-glucuronidase C-terminal domain-containing protein</fullName>
    </recommendedName>
</protein>
<evidence type="ECO:0000259" key="2">
    <source>
        <dbReference type="Pfam" id="PF16862"/>
    </source>
</evidence>
<dbReference type="Proteomes" id="UP001147782">
    <property type="component" value="Unassembled WGS sequence"/>
</dbReference>
<dbReference type="InterPro" id="IPR031728">
    <property type="entry name" value="GlcAase_C"/>
</dbReference>
<dbReference type="GeneID" id="81443434"/>
<feature type="signal peptide" evidence="1">
    <location>
        <begin position="1"/>
        <end position="17"/>
    </location>
</feature>
<dbReference type="AlphaFoldDB" id="A0A9W9UW87"/>
<reference evidence="3" key="2">
    <citation type="journal article" date="2023" name="IMA Fungus">
        <title>Comparative genomic study of the Penicillium genus elucidates a diverse pangenome and 15 lateral gene transfer events.</title>
        <authorList>
            <person name="Petersen C."/>
            <person name="Sorensen T."/>
            <person name="Nielsen M.R."/>
            <person name="Sondergaard T.E."/>
            <person name="Sorensen J.L."/>
            <person name="Fitzpatrick D.A."/>
            <person name="Frisvad J.C."/>
            <person name="Nielsen K.L."/>
        </authorList>
    </citation>
    <scope>NUCLEOTIDE SEQUENCE</scope>
    <source>
        <strain evidence="3">IBT 29864</strain>
    </source>
</reference>
<gene>
    <name evidence="3" type="ORF">N7496_011342</name>
</gene>
<keyword evidence="4" id="KW-1185">Reference proteome</keyword>
<evidence type="ECO:0000313" key="4">
    <source>
        <dbReference type="Proteomes" id="UP001147782"/>
    </source>
</evidence>
<dbReference type="InterPro" id="IPR052974">
    <property type="entry name" value="GH79_Enzymes"/>
</dbReference>
<dbReference type="SUPFAM" id="SSF51445">
    <property type="entry name" value="(Trans)glycosidases"/>
    <property type="match status" value="1"/>
</dbReference>
<feature type="chain" id="PRO_5040781675" description="Beta-glucuronidase C-terminal domain-containing protein" evidence="1">
    <location>
        <begin position="18"/>
        <end position="524"/>
    </location>
</feature>
<feature type="domain" description="Beta-glucuronidase C-terminal" evidence="2">
    <location>
        <begin position="403"/>
        <end position="520"/>
    </location>
</feature>
<reference evidence="3" key="1">
    <citation type="submission" date="2022-11" db="EMBL/GenBank/DDBJ databases">
        <authorList>
            <person name="Petersen C."/>
        </authorList>
    </citation>
    <scope>NUCLEOTIDE SEQUENCE</scope>
    <source>
        <strain evidence="3">IBT 29864</strain>
    </source>
</reference>
<accession>A0A9W9UW87</accession>
<evidence type="ECO:0000256" key="1">
    <source>
        <dbReference type="SAM" id="SignalP"/>
    </source>
</evidence>